<dbReference type="InterPro" id="IPR005358">
    <property type="entry name" value="Puta_zinc/iron-chelating_dom"/>
</dbReference>
<dbReference type="EMBL" id="CP113797">
    <property type="protein sequence ID" value="WAL60057.1"/>
    <property type="molecule type" value="Genomic_DNA"/>
</dbReference>
<organism evidence="1 2">
    <name type="scientific">Thermocoleostomius sinensis A174</name>
    <dbReference type="NCBI Taxonomy" id="2016057"/>
    <lineage>
        <taxon>Bacteria</taxon>
        <taxon>Bacillati</taxon>
        <taxon>Cyanobacteriota</taxon>
        <taxon>Cyanophyceae</taxon>
        <taxon>Oculatellales</taxon>
        <taxon>Oculatellaceae</taxon>
        <taxon>Thermocoleostomius</taxon>
    </lineage>
</organism>
<dbReference type="PANTHER" id="PTHR36791:SF2">
    <property type="entry name" value="OS03G0363400 PROTEIN"/>
    <property type="match status" value="1"/>
</dbReference>
<dbReference type="KEGG" id="tsin:OXH18_23265"/>
<sequence>MATWQCVKQCGACCHLDPIDRPDLDHYLTPAELEQYLSLVGKDGWCIHFNAETRQCNIYFDRPRFCRVETEVFKDLYDIEPEELNDFAIDCCRQQIEGVYGDRSLELLRFDRAVGI</sequence>
<gene>
    <name evidence="1" type="ORF">OXH18_23265</name>
</gene>
<dbReference type="AlphaFoldDB" id="A0A9E8ZDX7"/>
<proteinExistence type="predicted"/>
<dbReference type="Proteomes" id="UP001163152">
    <property type="component" value="Chromosome"/>
</dbReference>
<keyword evidence="2" id="KW-1185">Reference proteome</keyword>
<evidence type="ECO:0000313" key="1">
    <source>
        <dbReference type="EMBL" id="WAL60057.1"/>
    </source>
</evidence>
<protein>
    <submittedName>
        <fullName evidence="1">YkgJ family cysteine cluster protein</fullName>
    </submittedName>
</protein>
<dbReference type="PANTHER" id="PTHR36791">
    <property type="entry name" value="OS03G0363400 PROTEIN"/>
    <property type="match status" value="1"/>
</dbReference>
<accession>A0A9E8ZDX7</accession>
<dbReference type="RefSeq" id="WP_268609895.1">
    <property type="nucleotide sequence ID" value="NZ_CP113797.1"/>
</dbReference>
<reference evidence="1" key="1">
    <citation type="submission" date="2022-12" db="EMBL/GenBank/DDBJ databases">
        <title>Polyphasic identification of a Novel Hot-Spring Cyanobacterium Ocullathermofonsia sinensis gen nov. sp. nov. and Genomic Insights on its Adaptations to the Thermal Habitat.</title>
        <authorList>
            <person name="Daroch M."/>
            <person name="Tang J."/>
            <person name="Jiang Y."/>
        </authorList>
    </citation>
    <scope>NUCLEOTIDE SEQUENCE</scope>
    <source>
        <strain evidence="1">PKUAC-SCTA174</strain>
    </source>
</reference>
<evidence type="ECO:0000313" key="2">
    <source>
        <dbReference type="Proteomes" id="UP001163152"/>
    </source>
</evidence>
<dbReference type="Pfam" id="PF03692">
    <property type="entry name" value="CxxCxxCC"/>
    <property type="match status" value="1"/>
</dbReference>
<name>A0A9E8ZDX7_9CYAN</name>